<dbReference type="RefSeq" id="WP_188387038.1">
    <property type="nucleotide sequence ID" value="NZ_BMFK01000001.1"/>
</dbReference>
<keyword evidence="1" id="KW-0812">Transmembrane</keyword>
<keyword evidence="4" id="KW-1185">Reference proteome</keyword>
<feature type="transmembrane region" description="Helical" evidence="1">
    <location>
        <begin position="6"/>
        <end position="28"/>
    </location>
</feature>
<dbReference type="EMBL" id="BMFK01000001">
    <property type="protein sequence ID" value="GGE59197.1"/>
    <property type="molecule type" value="Genomic_DNA"/>
</dbReference>
<dbReference type="Proteomes" id="UP000605259">
    <property type="component" value="Unassembled WGS sequence"/>
</dbReference>
<dbReference type="Pfam" id="PF25425">
    <property type="entry name" value="YfjL_N"/>
    <property type="match status" value="1"/>
</dbReference>
<keyword evidence="1" id="KW-0472">Membrane</keyword>
<evidence type="ECO:0000313" key="3">
    <source>
        <dbReference type="EMBL" id="GGE59197.1"/>
    </source>
</evidence>
<evidence type="ECO:0000256" key="1">
    <source>
        <dbReference type="SAM" id="Phobius"/>
    </source>
</evidence>
<gene>
    <name evidence="3" type="ORF">GCM10007140_06950</name>
</gene>
<evidence type="ECO:0000313" key="4">
    <source>
        <dbReference type="Proteomes" id="UP000605259"/>
    </source>
</evidence>
<reference evidence="3" key="1">
    <citation type="journal article" date="2014" name="Int. J. Syst. Evol. Microbiol.">
        <title>Complete genome sequence of Corynebacterium casei LMG S-19264T (=DSM 44701T), isolated from a smear-ripened cheese.</title>
        <authorList>
            <consortium name="US DOE Joint Genome Institute (JGI-PGF)"/>
            <person name="Walter F."/>
            <person name="Albersmeier A."/>
            <person name="Kalinowski J."/>
            <person name="Ruckert C."/>
        </authorList>
    </citation>
    <scope>NUCLEOTIDE SEQUENCE</scope>
    <source>
        <strain evidence="3">CGMCC 1.12698</strain>
    </source>
</reference>
<protein>
    <recommendedName>
        <fullName evidence="2">YfjL-like N-terminal domain-containing protein</fullName>
    </recommendedName>
</protein>
<comment type="caution">
    <text evidence="3">The sequence shown here is derived from an EMBL/GenBank/DDBJ whole genome shotgun (WGS) entry which is preliminary data.</text>
</comment>
<evidence type="ECO:0000259" key="2">
    <source>
        <dbReference type="Pfam" id="PF25425"/>
    </source>
</evidence>
<feature type="domain" description="YfjL-like N-terminal" evidence="2">
    <location>
        <begin position="2"/>
        <end position="72"/>
    </location>
</feature>
<reference evidence="3" key="2">
    <citation type="submission" date="2020-09" db="EMBL/GenBank/DDBJ databases">
        <authorList>
            <person name="Sun Q."/>
            <person name="Zhou Y."/>
        </authorList>
    </citation>
    <scope>NUCLEOTIDE SEQUENCE</scope>
    <source>
        <strain evidence="3">CGMCC 1.12698</strain>
    </source>
</reference>
<dbReference type="AlphaFoldDB" id="A0A917AKJ4"/>
<organism evidence="3 4">
    <name type="scientific">Priestia taiwanensis</name>
    <dbReference type="NCBI Taxonomy" id="1347902"/>
    <lineage>
        <taxon>Bacteria</taxon>
        <taxon>Bacillati</taxon>
        <taxon>Bacillota</taxon>
        <taxon>Bacilli</taxon>
        <taxon>Bacillales</taxon>
        <taxon>Bacillaceae</taxon>
        <taxon>Priestia</taxon>
    </lineage>
</organism>
<sequence>MKWFTGIVLTIILVLGGSFIIHFTGLPWREKAIGKELQEHLEQKYNIKTNIKETYYNFKYGTYGAHFYEEGKGERLLFRAEKINDGIEDTYDEELWFWQLNKDVSPIVKKYISNLDSYRAISTTYGNKYHGHGSIPHYKDVGDTFLYLISLNKKWDEIDEQIVHAELFHVIQEVQKQNITNVDIELAPFFDFTKPVDPKRIYIPKSSLHEIKMKEDIVKYVKVDY</sequence>
<proteinExistence type="predicted"/>
<keyword evidence="1" id="KW-1133">Transmembrane helix</keyword>
<accession>A0A917AKJ4</accession>
<dbReference type="InterPro" id="IPR057359">
    <property type="entry name" value="YfjL_N"/>
</dbReference>
<name>A0A917AKJ4_9BACI</name>